<keyword evidence="1" id="KW-0456">Lyase</keyword>
<dbReference type="PANTHER" id="PTHR30536">
    <property type="entry name" value="ALTRONATE/GALACTARATE DEHYDRATASE"/>
    <property type="match status" value="1"/>
</dbReference>
<evidence type="ECO:0000313" key="3">
    <source>
        <dbReference type="EMBL" id="TDQ36436.1"/>
    </source>
</evidence>
<evidence type="ECO:0000256" key="1">
    <source>
        <dbReference type="ARBA" id="ARBA00023239"/>
    </source>
</evidence>
<dbReference type="Gene3D" id="2.30.130.110">
    <property type="match status" value="1"/>
</dbReference>
<proteinExistence type="predicted"/>
<dbReference type="CDD" id="cd11613">
    <property type="entry name" value="SAF_AH_GD"/>
    <property type="match status" value="1"/>
</dbReference>
<sequence>MATYEYNDSLVFIVMDVTDNVATSLRRVSKGEKVVVQRGTETLELIVQMDIPSGHKIALQPIAQGANVLKYGEAIGAATTSIALGEHVHVHNIEGIRGRGDKSKEEEVSQ</sequence>
<dbReference type="InterPro" id="IPR013974">
    <property type="entry name" value="SAF"/>
</dbReference>
<evidence type="ECO:0000313" key="4">
    <source>
        <dbReference type="Proteomes" id="UP000295632"/>
    </source>
</evidence>
<dbReference type="InterPro" id="IPR052172">
    <property type="entry name" value="UxaA_altronate/galactarate_dh"/>
</dbReference>
<evidence type="ECO:0000259" key="2">
    <source>
        <dbReference type="SMART" id="SM00858"/>
    </source>
</evidence>
<feature type="domain" description="SAF" evidence="2">
    <location>
        <begin position="19"/>
        <end position="94"/>
    </location>
</feature>
<dbReference type="GO" id="GO:0019698">
    <property type="term" value="P:D-galacturonate catabolic process"/>
    <property type="evidence" value="ECO:0007669"/>
    <property type="project" value="TreeGrafter"/>
</dbReference>
<dbReference type="Proteomes" id="UP000295632">
    <property type="component" value="Unassembled WGS sequence"/>
</dbReference>
<comment type="caution">
    <text evidence="3">The sequence shown here is derived from an EMBL/GenBank/DDBJ whole genome shotgun (WGS) entry which is preliminary data.</text>
</comment>
<gene>
    <name evidence="3" type="ORF">EV213_11867</name>
</gene>
<organism evidence="3 4">
    <name type="scientific">Aureibacillus halotolerans</name>
    <dbReference type="NCBI Taxonomy" id="1508390"/>
    <lineage>
        <taxon>Bacteria</taxon>
        <taxon>Bacillati</taxon>
        <taxon>Bacillota</taxon>
        <taxon>Bacilli</taxon>
        <taxon>Bacillales</taxon>
        <taxon>Bacillaceae</taxon>
        <taxon>Aureibacillus</taxon>
    </lineage>
</organism>
<dbReference type="EMBL" id="SNYJ01000018">
    <property type="protein sequence ID" value="TDQ36436.1"/>
    <property type="molecule type" value="Genomic_DNA"/>
</dbReference>
<dbReference type="AlphaFoldDB" id="A0A4R6TTK5"/>
<name>A0A4R6TTK5_9BACI</name>
<dbReference type="Pfam" id="PF08666">
    <property type="entry name" value="SAF"/>
    <property type="match status" value="1"/>
</dbReference>
<dbReference type="RefSeq" id="WP_133581723.1">
    <property type="nucleotide sequence ID" value="NZ_SNYJ01000018.1"/>
</dbReference>
<dbReference type="OrthoDB" id="9804574at2"/>
<reference evidence="3 4" key="1">
    <citation type="submission" date="2019-03" db="EMBL/GenBank/DDBJ databases">
        <title>Genomic Encyclopedia of Type Strains, Phase IV (KMG-IV): sequencing the most valuable type-strain genomes for metagenomic binning, comparative biology and taxonomic classification.</title>
        <authorList>
            <person name="Goeker M."/>
        </authorList>
    </citation>
    <scope>NUCLEOTIDE SEQUENCE [LARGE SCALE GENOMIC DNA]</scope>
    <source>
        <strain evidence="3 4">DSM 28697</strain>
    </source>
</reference>
<dbReference type="PANTHER" id="PTHR30536:SF5">
    <property type="entry name" value="ALTRONATE DEHYDRATASE"/>
    <property type="match status" value="1"/>
</dbReference>
<keyword evidence="4" id="KW-1185">Reference proteome</keyword>
<dbReference type="SMART" id="SM00858">
    <property type="entry name" value="SAF"/>
    <property type="match status" value="1"/>
</dbReference>
<dbReference type="GO" id="GO:0016829">
    <property type="term" value="F:lyase activity"/>
    <property type="evidence" value="ECO:0007669"/>
    <property type="project" value="UniProtKB-KW"/>
</dbReference>
<protein>
    <submittedName>
        <fullName evidence="3">Altronate dehydratase small subunit</fullName>
    </submittedName>
</protein>
<dbReference type="InterPro" id="IPR044144">
    <property type="entry name" value="SAF_UxaA/GarD"/>
</dbReference>
<accession>A0A4R6TTK5</accession>